<evidence type="ECO:0000256" key="3">
    <source>
        <dbReference type="ARBA" id="ARBA00022723"/>
    </source>
</evidence>
<feature type="region of interest" description="Disordered" evidence="6">
    <location>
        <begin position="1"/>
        <end position="132"/>
    </location>
</feature>
<dbReference type="InterPro" id="IPR006629">
    <property type="entry name" value="LITAF"/>
</dbReference>
<dbReference type="PANTHER" id="PTHR23292">
    <property type="entry name" value="LIPOPOLYSACCHARIDE-INDUCED TUMOR NECROSIS FACTOR-ALPHA FACTOR"/>
    <property type="match status" value="1"/>
</dbReference>
<proteinExistence type="inferred from homology"/>
<organism evidence="9 10">
    <name type="scientific">Coemansia interrupta</name>
    <dbReference type="NCBI Taxonomy" id="1126814"/>
    <lineage>
        <taxon>Eukaryota</taxon>
        <taxon>Fungi</taxon>
        <taxon>Fungi incertae sedis</taxon>
        <taxon>Zoopagomycota</taxon>
        <taxon>Kickxellomycotina</taxon>
        <taxon>Kickxellomycetes</taxon>
        <taxon>Kickxellales</taxon>
        <taxon>Kickxellaceae</taxon>
        <taxon>Coemansia</taxon>
    </lineage>
</organism>
<evidence type="ECO:0000256" key="2">
    <source>
        <dbReference type="ARBA" id="ARBA00005975"/>
    </source>
</evidence>
<gene>
    <name evidence="9" type="ORF">GGI15_002065</name>
</gene>
<dbReference type="Pfam" id="PF10601">
    <property type="entry name" value="zf-LITAF-like"/>
    <property type="match status" value="1"/>
</dbReference>
<dbReference type="SMART" id="SM00714">
    <property type="entry name" value="LITAF"/>
    <property type="match status" value="1"/>
</dbReference>
<dbReference type="EMBL" id="JANBUM010000098">
    <property type="protein sequence ID" value="KAJ2785024.1"/>
    <property type="molecule type" value="Genomic_DNA"/>
</dbReference>
<dbReference type="AlphaFoldDB" id="A0A9W8HFS2"/>
<evidence type="ECO:0000256" key="6">
    <source>
        <dbReference type="SAM" id="MobiDB-lite"/>
    </source>
</evidence>
<feature type="compositionally biased region" description="Low complexity" evidence="6">
    <location>
        <begin position="73"/>
        <end position="109"/>
    </location>
</feature>
<dbReference type="InterPro" id="IPR037519">
    <property type="entry name" value="LITAF_fam"/>
</dbReference>
<dbReference type="GO" id="GO:0016020">
    <property type="term" value="C:membrane"/>
    <property type="evidence" value="ECO:0007669"/>
    <property type="project" value="UniProtKB-SubCell"/>
</dbReference>
<evidence type="ECO:0000256" key="4">
    <source>
        <dbReference type="ARBA" id="ARBA00022833"/>
    </source>
</evidence>
<dbReference type="GO" id="GO:0008270">
    <property type="term" value="F:zinc ion binding"/>
    <property type="evidence" value="ECO:0007669"/>
    <property type="project" value="TreeGrafter"/>
</dbReference>
<comment type="similarity">
    <text evidence="2">Belongs to the CDIP1/LITAF family.</text>
</comment>
<dbReference type="Proteomes" id="UP001140172">
    <property type="component" value="Unassembled WGS sequence"/>
</dbReference>
<keyword evidence="4" id="KW-0862">Zinc</keyword>
<name>A0A9W8HFS2_9FUNG</name>
<dbReference type="PANTHER" id="PTHR23292:SF6">
    <property type="entry name" value="FI16602P1-RELATED"/>
    <property type="match status" value="1"/>
</dbReference>
<evidence type="ECO:0000256" key="7">
    <source>
        <dbReference type="SAM" id="Phobius"/>
    </source>
</evidence>
<comment type="subcellular location">
    <subcellularLocation>
        <location evidence="1">Membrane</location>
        <topology evidence="1">Peripheral membrane protein</topology>
    </subcellularLocation>
</comment>
<dbReference type="OrthoDB" id="5599753at2759"/>
<keyword evidence="3" id="KW-0479">Metal-binding</keyword>
<keyword evidence="7" id="KW-1133">Transmembrane helix</keyword>
<keyword evidence="5 7" id="KW-0472">Membrane</keyword>
<evidence type="ECO:0000256" key="5">
    <source>
        <dbReference type="ARBA" id="ARBA00023136"/>
    </source>
</evidence>
<evidence type="ECO:0000313" key="10">
    <source>
        <dbReference type="Proteomes" id="UP001140172"/>
    </source>
</evidence>
<feature type="compositionally biased region" description="Low complexity" evidence="6">
    <location>
        <begin position="13"/>
        <end position="25"/>
    </location>
</feature>
<keyword evidence="10" id="KW-1185">Reference proteome</keyword>
<reference evidence="9" key="1">
    <citation type="submission" date="2022-07" db="EMBL/GenBank/DDBJ databases">
        <title>Phylogenomic reconstructions and comparative analyses of Kickxellomycotina fungi.</title>
        <authorList>
            <person name="Reynolds N.K."/>
            <person name="Stajich J.E."/>
            <person name="Barry K."/>
            <person name="Grigoriev I.V."/>
            <person name="Crous P."/>
            <person name="Smith M.E."/>
        </authorList>
    </citation>
    <scope>NUCLEOTIDE SEQUENCE</scope>
    <source>
        <strain evidence="9">BCRC 34489</strain>
    </source>
</reference>
<evidence type="ECO:0000313" key="9">
    <source>
        <dbReference type="EMBL" id="KAJ2785024.1"/>
    </source>
</evidence>
<evidence type="ECO:0000256" key="1">
    <source>
        <dbReference type="ARBA" id="ARBA00004170"/>
    </source>
</evidence>
<feature type="domain" description="LITAF" evidence="8">
    <location>
        <begin position="142"/>
        <end position="226"/>
    </location>
</feature>
<keyword evidence="7" id="KW-0812">Transmembrane</keyword>
<protein>
    <recommendedName>
        <fullName evidence="8">LITAF domain-containing protein</fullName>
    </recommendedName>
</protein>
<sequence length="236" mass="25130">MDEKQRLANNEHNSANAYNSGYSNPNPLPSGTLPPSDTTDLYDDPGVGSHSDTASRQAQAQAQTPYGNTAQSPYTGAPQAPYQAPYGPYGQQQPAAGPSSGPSPYGPYGDTSNPPAYAPDAPPVSKTHSNSVERQTVVVDGVEGVKLPPDSYVEVTDVPANVKCPNCGRDIVTQIKTKTGTRTVVAAAAIFVVFWPLAFIPFMSKRLKKKIHVCPHCHHKLGKVISLTAVRPVDKH</sequence>
<evidence type="ECO:0000259" key="8">
    <source>
        <dbReference type="PROSITE" id="PS51837"/>
    </source>
</evidence>
<feature type="transmembrane region" description="Helical" evidence="7">
    <location>
        <begin position="184"/>
        <end position="202"/>
    </location>
</feature>
<comment type="caution">
    <text evidence="9">The sequence shown here is derived from an EMBL/GenBank/DDBJ whole genome shotgun (WGS) entry which is preliminary data.</text>
</comment>
<dbReference type="PROSITE" id="PS51837">
    <property type="entry name" value="LITAF"/>
    <property type="match status" value="1"/>
</dbReference>
<accession>A0A9W8HFS2</accession>